<dbReference type="Proteomes" id="UP000305222">
    <property type="component" value="Unassembled WGS sequence"/>
</dbReference>
<evidence type="ECO:0000313" key="1">
    <source>
        <dbReference type="EMBL" id="TKI80419.1"/>
    </source>
</evidence>
<feature type="non-terminal residue" evidence="1">
    <location>
        <position position="1"/>
    </location>
</feature>
<proteinExistence type="predicted"/>
<sequence>TMHMMKKGQLHLQVKSAQNEVRFIHKLFGIAS</sequence>
<reference evidence="1 2" key="1">
    <citation type="journal article" date="2019" name="Environ. Microbiol.">
        <title>An active ?-lactamase is a part of an orchestrated cell wall stress resistance network of Bacillus subtilis and related rhizosphere species.</title>
        <authorList>
            <person name="Bucher T."/>
            <person name="Keren-Paz A."/>
            <person name="Hausser J."/>
            <person name="Olender T."/>
            <person name="Cytryn E."/>
            <person name="Kolodkin-Gal I."/>
        </authorList>
    </citation>
    <scope>NUCLEOTIDE SEQUENCE [LARGE SCALE GENOMIC DNA]</scope>
    <source>
        <strain evidence="1 2">I5</strain>
    </source>
</reference>
<gene>
    <name evidence="1" type="ORF">FC699_34945</name>
</gene>
<evidence type="ECO:0000313" key="2">
    <source>
        <dbReference type="Proteomes" id="UP000305222"/>
    </source>
</evidence>
<organism evidence="1 2">
    <name type="scientific">Bacillus wiedmannii</name>
    <dbReference type="NCBI Taxonomy" id="1890302"/>
    <lineage>
        <taxon>Bacteria</taxon>
        <taxon>Bacillati</taxon>
        <taxon>Bacillota</taxon>
        <taxon>Bacilli</taxon>
        <taxon>Bacillales</taxon>
        <taxon>Bacillaceae</taxon>
        <taxon>Bacillus</taxon>
        <taxon>Bacillus cereus group</taxon>
    </lineage>
</organism>
<name>A0A4U2ZZP8_9BACI</name>
<dbReference type="AlphaFoldDB" id="A0A4U2ZZP8"/>
<protein>
    <submittedName>
        <fullName evidence="1">IS6 family transposase</fullName>
    </submittedName>
</protein>
<dbReference type="EMBL" id="SZON01003388">
    <property type="protein sequence ID" value="TKI80419.1"/>
    <property type="molecule type" value="Genomic_DNA"/>
</dbReference>
<comment type="caution">
    <text evidence="1">The sequence shown here is derived from an EMBL/GenBank/DDBJ whole genome shotgun (WGS) entry which is preliminary data.</text>
</comment>
<accession>A0A4U2ZZP8</accession>